<keyword evidence="1" id="KW-0328">Glycosyltransferase</keyword>
<comment type="caution">
    <text evidence="3">The sequence shown here is derived from an EMBL/GenBank/DDBJ whole genome shotgun (WGS) entry which is preliminary data.</text>
</comment>
<dbReference type="CDD" id="cd03789">
    <property type="entry name" value="GT9_LPS_heptosyltransferase"/>
    <property type="match status" value="1"/>
</dbReference>
<keyword evidence="2 3" id="KW-0808">Transferase</keyword>
<evidence type="ECO:0000313" key="3">
    <source>
        <dbReference type="EMBL" id="TXD95559.1"/>
    </source>
</evidence>
<accession>A0A5C7A409</accession>
<reference evidence="3 4" key="1">
    <citation type="submission" date="2019-08" db="EMBL/GenBank/DDBJ databases">
        <title>Genome sequence of Gillisia hiemivivida IC154 (type strain).</title>
        <authorList>
            <person name="Bowman J.P."/>
        </authorList>
    </citation>
    <scope>NUCLEOTIDE SEQUENCE [LARGE SCALE GENOMIC DNA]</scope>
    <source>
        <strain evidence="3 4">IC154</strain>
    </source>
</reference>
<evidence type="ECO:0000256" key="1">
    <source>
        <dbReference type="ARBA" id="ARBA00022676"/>
    </source>
</evidence>
<sequence length="365" mass="40297">MSWKTNISKPSNDKSNLRQSDGAHILVIRLSALGDVAMLAPILRVVAATYPGLKITLLTRAFFAPIFTDIPNVSVYEADINGFHSGVFGLSRLAKDLRDLGIDAVADMHDVLRSNVLKSVFYFYGIPVKQIDKGRSEKKALTAANNKGFKQLKATHERYADVFAELGYPIDLSLHEFPEKQKISPNTGEITGKNPLKWIGVAPFAQHNSKVYPLDLMEKVLSQLNSAGKIQVFLFGGGQKEAAMLEELAEKYERVTSIAGKLKFEEELALISNLDAMLSMDSGNAHLAAMYGIPVITLWGVTHPYTGFKSFEQPLENCVLPDLNKYPQIPTSIYGNKVPDGYEDVMRTISPELVVLKINSVLNLP</sequence>
<dbReference type="InterPro" id="IPR002201">
    <property type="entry name" value="Glyco_trans_9"/>
</dbReference>
<evidence type="ECO:0000256" key="2">
    <source>
        <dbReference type="ARBA" id="ARBA00022679"/>
    </source>
</evidence>
<dbReference type="PANTHER" id="PTHR30160">
    <property type="entry name" value="TETRAACYLDISACCHARIDE 4'-KINASE-RELATED"/>
    <property type="match status" value="1"/>
</dbReference>
<gene>
    <name evidence="3" type="ORF">ES724_00560</name>
</gene>
<proteinExistence type="predicted"/>
<dbReference type="SUPFAM" id="SSF53756">
    <property type="entry name" value="UDP-Glycosyltransferase/glycogen phosphorylase"/>
    <property type="match status" value="1"/>
</dbReference>
<dbReference type="AlphaFoldDB" id="A0A5C7A409"/>
<dbReference type="Pfam" id="PF01075">
    <property type="entry name" value="Glyco_transf_9"/>
    <property type="match status" value="1"/>
</dbReference>
<organism evidence="3 4">
    <name type="scientific">Gillisia hiemivivida</name>
    <dbReference type="NCBI Taxonomy" id="291190"/>
    <lineage>
        <taxon>Bacteria</taxon>
        <taxon>Pseudomonadati</taxon>
        <taxon>Bacteroidota</taxon>
        <taxon>Flavobacteriia</taxon>
        <taxon>Flavobacteriales</taxon>
        <taxon>Flavobacteriaceae</taxon>
        <taxon>Gillisia</taxon>
    </lineage>
</organism>
<dbReference type="OrthoDB" id="9768048at2"/>
<protein>
    <submittedName>
        <fullName evidence="3">Glycosyltransferase family 9 protein</fullName>
    </submittedName>
</protein>
<evidence type="ECO:0000313" key="4">
    <source>
        <dbReference type="Proteomes" id="UP000321367"/>
    </source>
</evidence>
<dbReference type="InterPro" id="IPR051199">
    <property type="entry name" value="LPS_LOS_Heptosyltrfase"/>
</dbReference>
<dbReference type="PANTHER" id="PTHR30160:SF22">
    <property type="entry name" value="LIPOPOLYSACCHARIDE CORE BIOSYNTHESIS PROTEIN"/>
    <property type="match status" value="1"/>
</dbReference>
<dbReference type="RefSeq" id="WP_146928231.1">
    <property type="nucleotide sequence ID" value="NZ_CBCSHZ010000002.1"/>
</dbReference>
<dbReference type="Gene3D" id="3.40.50.2000">
    <property type="entry name" value="Glycogen Phosphorylase B"/>
    <property type="match status" value="2"/>
</dbReference>
<dbReference type="EMBL" id="VORY01000001">
    <property type="protein sequence ID" value="TXD95559.1"/>
    <property type="molecule type" value="Genomic_DNA"/>
</dbReference>
<name>A0A5C7A409_9FLAO</name>
<dbReference type="GO" id="GO:0009244">
    <property type="term" value="P:lipopolysaccharide core region biosynthetic process"/>
    <property type="evidence" value="ECO:0007669"/>
    <property type="project" value="TreeGrafter"/>
</dbReference>
<dbReference type="Proteomes" id="UP000321367">
    <property type="component" value="Unassembled WGS sequence"/>
</dbReference>
<keyword evidence="4" id="KW-1185">Reference proteome</keyword>
<dbReference type="GO" id="GO:0005829">
    <property type="term" value="C:cytosol"/>
    <property type="evidence" value="ECO:0007669"/>
    <property type="project" value="TreeGrafter"/>
</dbReference>
<dbReference type="GO" id="GO:0008713">
    <property type="term" value="F:ADP-heptose-lipopolysaccharide heptosyltransferase activity"/>
    <property type="evidence" value="ECO:0007669"/>
    <property type="project" value="TreeGrafter"/>
</dbReference>